<keyword evidence="3" id="KW-1185">Reference proteome</keyword>
<reference evidence="3" key="1">
    <citation type="submission" date="2016-10" db="EMBL/GenBank/DDBJ databases">
        <authorList>
            <person name="Varghese N."/>
            <person name="Submissions S."/>
        </authorList>
    </citation>
    <scope>NUCLEOTIDE SEQUENCE [LARGE SCALE GENOMIC DNA]</scope>
    <source>
        <strain evidence="3">CGMCC 1.3704</strain>
    </source>
</reference>
<dbReference type="OrthoDB" id="2353968at2"/>
<evidence type="ECO:0008006" key="4">
    <source>
        <dbReference type="Google" id="ProtNLM"/>
    </source>
</evidence>
<evidence type="ECO:0000313" key="2">
    <source>
        <dbReference type="EMBL" id="SFK22721.1"/>
    </source>
</evidence>
<evidence type="ECO:0000313" key="3">
    <source>
        <dbReference type="Proteomes" id="UP000183557"/>
    </source>
</evidence>
<proteinExistence type="predicted"/>
<dbReference type="Proteomes" id="UP000183557">
    <property type="component" value="Unassembled WGS sequence"/>
</dbReference>
<feature type="transmembrane region" description="Helical" evidence="1">
    <location>
        <begin position="12"/>
        <end position="30"/>
    </location>
</feature>
<protein>
    <recommendedName>
        <fullName evidence="4">Sigma-Y antisigma factor component</fullName>
    </recommendedName>
</protein>
<feature type="transmembrane region" description="Helical" evidence="1">
    <location>
        <begin position="42"/>
        <end position="61"/>
    </location>
</feature>
<keyword evidence="1" id="KW-0812">Transmembrane</keyword>
<accession>A0A1I3XUI5</accession>
<keyword evidence="1" id="KW-0472">Membrane</keyword>
<name>A0A1I3XUI5_HALDA</name>
<dbReference type="AlphaFoldDB" id="A0A1I3XUI5"/>
<keyword evidence="1" id="KW-1133">Transmembrane helix</keyword>
<gene>
    <name evidence="2" type="ORF">SAMN04487936_109119</name>
</gene>
<evidence type="ECO:0000256" key="1">
    <source>
        <dbReference type="SAM" id="Phobius"/>
    </source>
</evidence>
<dbReference type="EMBL" id="FOSB01000009">
    <property type="protein sequence ID" value="SFK22721.1"/>
    <property type="molecule type" value="Genomic_DNA"/>
</dbReference>
<organism evidence="2 3">
    <name type="scientific">Halobacillus dabanensis</name>
    <dbReference type="NCBI Taxonomy" id="240302"/>
    <lineage>
        <taxon>Bacteria</taxon>
        <taxon>Bacillati</taxon>
        <taxon>Bacillota</taxon>
        <taxon>Bacilli</taxon>
        <taxon>Bacillales</taxon>
        <taxon>Bacillaceae</taxon>
        <taxon>Halobacillus</taxon>
    </lineage>
</organism>
<sequence>MKHYGPDEVPLWGWILIGMILLIQSSILYIQAKKIGKAPWLWGILGLVQFPVPSIIFMILWKTVWKRR</sequence>